<reference evidence="6 7" key="1">
    <citation type="submission" date="2015-11" db="EMBL/GenBank/DDBJ databases">
        <title>Genomic analysis of 38 Legionella species identifies large and diverse effector repertoires.</title>
        <authorList>
            <person name="Burstein D."/>
            <person name="Amaro F."/>
            <person name="Zusman T."/>
            <person name="Lifshitz Z."/>
            <person name="Cohen O."/>
            <person name="Gilbert J.A."/>
            <person name="Pupko T."/>
            <person name="Shuman H.A."/>
            <person name="Segal G."/>
        </authorList>
    </citation>
    <scope>NUCLEOTIDE SEQUENCE [LARGE SCALE GENOMIC DNA]</scope>
    <source>
        <strain evidence="6 7">ATCC 49504</strain>
    </source>
</reference>
<dbReference type="InterPro" id="IPR050090">
    <property type="entry name" value="Tyrosine_recombinase_XerCD"/>
</dbReference>
<evidence type="ECO:0000313" key="6">
    <source>
        <dbReference type="EMBL" id="KTD04015.1"/>
    </source>
</evidence>
<dbReference type="PATRIC" id="fig|45065.4.peg.417"/>
<dbReference type="PANTHER" id="PTHR30349">
    <property type="entry name" value="PHAGE INTEGRASE-RELATED"/>
    <property type="match status" value="1"/>
</dbReference>
<keyword evidence="3" id="KW-0238">DNA-binding</keyword>
<dbReference type="Gene3D" id="1.10.150.130">
    <property type="match status" value="1"/>
</dbReference>
<keyword evidence="4" id="KW-0233">DNA recombination</keyword>
<dbReference type="InterPro" id="IPR002104">
    <property type="entry name" value="Integrase_catalytic"/>
</dbReference>
<dbReference type="Proteomes" id="UP000054785">
    <property type="component" value="Unassembled WGS sequence"/>
</dbReference>
<organism evidence="6 7">
    <name type="scientific">Legionella geestiana</name>
    <dbReference type="NCBI Taxonomy" id="45065"/>
    <lineage>
        <taxon>Bacteria</taxon>
        <taxon>Pseudomonadati</taxon>
        <taxon>Pseudomonadota</taxon>
        <taxon>Gammaproteobacteria</taxon>
        <taxon>Legionellales</taxon>
        <taxon>Legionellaceae</taxon>
        <taxon>Legionella</taxon>
    </lineage>
</organism>
<evidence type="ECO:0000256" key="4">
    <source>
        <dbReference type="ARBA" id="ARBA00023172"/>
    </source>
</evidence>
<dbReference type="CDD" id="cd00796">
    <property type="entry name" value="INT_Rci_Hp1_C"/>
    <property type="match status" value="1"/>
</dbReference>
<dbReference type="InterPro" id="IPR011010">
    <property type="entry name" value="DNA_brk_join_enz"/>
</dbReference>
<feature type="domain" description="Tyr recombinase" evidence="5">
    <location>
        <begin position="167"/>
        <end position="340"/>
    </location>
</feature>
<proteinExistence type="inferred from homology"/>
<dbReference type="PANTHER" id="PTHR30349:SF64">
    <property type="entry name" value="PROPHAGE INTEGRASE INTD-RELATED"/>
    <property type="match status" value="1"/>
</dbReference>
<keyword evidence="7" id="KW-1185">Reference proteome</keyword>
<dbReference type="GO" id="GO:0015074">
    <property type="term" value="P:DNA integration"/>
    <property type="evidence" value="ECO:0007669"/>
    <property type="project" value="UniProtKB-KW"/>
</dbReference>
<comment type="caution">
    <text evidence="6">The sequence shown here is derived from an EMBL/GenBank/DDBJ whole genome shotgun (WGS) entry which is preliminary data.</text>
</comment>
<protein>
    <submittedName>
        <fullName evidence="6">Integrase</fullName>
    </submittedName>
</protein>
<evidence type="ECO:0000256" key="2">
    <source>
        <dbReference type="ARBA" id="ARBA00022908"/>
    </source>
</evidence>
<evidence type="ECO:0000259" key="5">
    <source>
        <dbReference type="PROSITE" id="PS51898"/>
    </source>
</evidence>
<dbReference type="InterPro" id="IPR013762">
    <property type="entry name" value="Integrase-like_cat_sf"/>
</dbReference>
<keyword evidence="2" id="KW-0229">DNA integration</keyword>
<dbReference type="PROSITE" id="PS51898">
    <property type="entry name" value="TYR_RECOMBINASE"/>
    <property type="match status" value="1"/>
</dbReference>
<dbReference type="AlphaFoldDB" id="A0A0W0U8B2"/>
<comment type="similarity">
    <text evidence="1">Belongs to the 'phage' integrase family.</text>
</comment>
<dbReference type="Pfam" id="PF00589">
    <property type="entry name" value="Phage_integrase"/>
    <property type="match status" value="1"/>
</dbReference>
<dbReference type="GO" id="GO:0006310">
    <property type="term" value="P:DNA recombination"/>
    <property type="evidence" value="ECO:0007669"/>
    <property type="project" value="UniProtKB-KW"/>
</dbReference>
<evidence type="ECO:0000313" key="7">
    <source>
        <dbReference type="Proteomes" id="UP000054785"/>
    </source>
</evidence>
<dbReference type="EMBL" id="LNYC01000007">
    <property type="protein sequence ID" value="KTD04015.1"/>
    <property type="molecule type" value="Genomic_DNA"/>
</dbReference>
<dbReference type="InterPro" id="IPR010998">
    <property type="entry name" value="Integrase_recombinase_N"/>
</dbReference>
<sequence length="375" mass="43084">MGRKKSPGLFKRGEYWHIDKAIFGCRIRESTGTGSLEEAEKYLAVRVEEIRQASVFGVRPKRTFMEAAIKFLDENQHKRSISDDAGRLRVLVQYIGKMSLDSIHMGTLQPFIDGRRKEQLKTRTINHGLKIVRRITNLAATEWLDEFGLTWLLNAPKIKLLPEDDLRKPYPLSWDEQRRLFAELPSHLEQMALFAVNTGCRESEVCSLQWDWEIKIPEIPQLLVFIIPPELVKNGEERLVVCNQTAKSVIEAQRGKHEQFVFTFKGKPVTRMNNTGWKGARKEAGLEFVRVHDLKHTFGRRLRAAGVSFEDRQDLLGHRSGRITTHYSSAELQNLYEAGNTVCEKQQSGVVLTLLRNPNNRKEKDTSHGRKVVSL</sequence>
<name>A0A0W0U8B2_9GAMM</name>
<evidence type="ECO:0000256" key="3">
    <source>
        <dbReference type="ARBA" id="ARBA00023125"/>
    </source>
</evidence>
<evidence type="ECO:0000256" key="1">
    <source>
        <dbReference type="ARBA" id="ARBA00008857"/>
    </source>
</evidence>
<dbReference type="GO" id="GO:0003677">
    <property type="term" value="F:DNA binding"/>
    <property type="evidence" value="ECO:0007669"/>
    <property type="project" value="UniProtKB-KW"/>
</dbReference>
<dbReference type="RefSeq" id="WP_028386430.1">
    <property type="nucleotide sequence ID" value="NZ_CAAAHN010000016.1"/>
</dbReference>
<accession>A0A0W0U8B2</accession>
<dbReference type="SUPFAM" id="SSF56349">
    <property type="entry name" value="DNA breaking-rejoining enzymes"/>
    <property type="match status" value="1"/>
</dbReference>
<dbReference type="STRING" id="45065.Lgee_0393"/>
<gene>
    <name evidence="6" type="ORF">Lgee_0393</name>
</gene>
<dbReference type="Gene3D" id="1.10.443.10">
    <property type="entry name" value="Intergrase catalytic core"/>
    <property type="match status" value="1"/>
</dbReference>